<name>A0AAE9VM03_9GAMM</name>
<dbReference type="InterPro" id="IPR029787">
    <property type="entry name" value="Nucleotide_cyclase"/>
</dbReference>
<accession>A0AAE9VM03</accession>
<dbReference type="Pfam" id="PF00990">
    <property type="entry name" value="GGDEF"/>
    <property type="match status" value="1"/>
</dbReference>
<dbReference type="RefSeq" id="WP_269817397.1">
    <property type="nucleotide sequence ID" value="NZ_CP114976.1"/>
</dbReference>
<gene>
    <name evidence="6" type="ORF">O6P33_08705</name>
</gene>
<sequence>MNTQSNSNVINLESSAAKRFASTAKELPLLALSHEELRQLLSNQLQSTLDVQDILMMFFKISQRMISYDSLTYRHESQSVAVELGVLQKHRVAYNLNYQGEYLGNIVFSRGRSFTEQELGDFESIIASLIFPLRNGLLYAAALQSALKDPLTGAGNRISMQQTLQRDIDTAQRHKQPLSVLMIDIDYFKRINDCYGHSAGDLVLVEIAQAIQMQLRSTDALFRYGGEEFLAVLPNTCEADALVVAERLRASLAALLINFAGEEISITASLGCATLGSDDSLSSLLQRSDVALYAAKRKGRNQVQVAP</sequence>
<dbReference type="SUPFAM" id="SSF55073">
    <property type="entry name" value="Nucleotide cyclase"/>
    <property type="match status" value="1"/>
</dbReference>
<keyword evidence="7" id="KW-1185">Reference proteome</keyword>
<evidence type="ECO:0000256" key="1">
    <source>
        <dbReference type="ARBA" id="ARBA00001946"/>
    </source>
</evidence>
<dbReference type="GO" id="GO:0005886">
    <property type="term" value="C:plasma membrane"/>
    <property type="evidence" value="ECO:0007669"/>
    <property type="project" value="UniProtKB-SubCell"/>
</dbReference>
<dbReference type="PANTHER" id="PTHR45138:SF9">
    <property type="entry name" value="DIGUANYLATE CYCLASE DGCM-RELATED"/>
    <property type="match status" value="1"/>
</dbReference>
<dbReference type="GO" id="GO:0043709">
    <property type="term" value="P:cell adhesion involved in single-species biofilm formation"/>
    <property type="evidence" value="ECO:0007669"/>
    <property type="project" value="TreeGrafter"/>
</dbReference>
<dbReference type="InterPro" id="IPR000160">
    <property type="entry name" value="GGDEF_dom"/>
</dbReference>
<dbReference type="Gene3D" id="3.30.70.270">
    <property type="match status" value="1"/>
</dbReference>
<proteinExistence type="predicted"/>
<comment type="subcellular location">
    <subcellularLocation>
        <location evidence="2">Cell inner membrane</location>
    </subcellularLocation>
</comment>
<feature type="domain" description="GGDEF" evidence="5">
    <location>
        <begin position="176"/>
        <end position="307"/>
    </location>
</feature>
<evidence type="ECO:0000259" key="5">
    <source>
        <dbReference type="PROSITE" id="PS50887"/>
    </source>
</evidence>
<dbReference type="GO" id="GO:0052621">
    <property type="term" value="F:diguanylate cyclase activity"/>
    <property type="evidence" value="ECO:0007669"/>
    <property type="project" value="UniProtKB-EC"/>
</dbReference>
<dbReference type="PANTHER" id="PTHR45138">
    <property type="entry name" value="REGULATORY COMPONENTS OF SENSORY TRANSDUCTION SYSTEM"/>
    <property type="match status" value="1"/>
</dbReference>
<dbReference type="InterPro" id="IPR043128">
    <property type="entry name" value="Rev_trsase/Diguanyl_cyclase"/>
</dbReference>
<dbReference type="EC" id="2.7.7.65" evidence="3"/>
<protein>
    <recommendedName>
        <fullName evidence="3">diguanylate cyclase</fullName>
        <ecNumber evidence="3">2.7.7.65</ecNumber>
    </recommendedName>
</protein>
<dbReference type="NCBIfam" id="TIGR00254">
    <property type="entry name" value="GGDEF"/>
    <property type="match status" value="1"/>
</dbReference>
<comment type="cofactor">
    <cofactor evidence="1">
        <name>Mg(2+)</name>
        <dbReference type="ChEBI" id="CHEBI:18420"/>
    </cofactor>
</comment>
<dbReference type="CDD" id="cd01949">
    <property type="entry name" value="GGDEF"/>
    <property type="match status" value="1"/>
</dbReference>
<dbReference type="EMBL" id="CP114976">
    <property type="protein sequence ID" value="WBE24454.1"/>
    <property type="molecule type" value="Genomic_DNA"/>
</dbReference>
<organism evidence="6 7">
    <name type="scientific">Denitrificimonas caeni</name>
    <dbReference type="NCBI Taxonomy" id="521720"/>
    <lineage>
        <taxon>Bacteria</taxon>
        <taxon>Pseudomonadati</taxon>
        <taxon>Pseudomonadota</taxon>
        <taxon>Gammaproteobacteria</taxon>
        <taxon>Pseudomonadales</taxon>
        <taxon>Pseudomonadaceae</taxon>
        <taxon>Denitrificimonas</taxon>
    </lineage>
</organism>
<dbReference type="KEGG" id="dce:O6P33_08705"/>
<dbReference type="PROSITE" id="PS50887">
    <property type="entry name" value="GGDEF"/>
    <property type="match status" value="1"/>
</dbReference>
<dbReference type="SMART" id="SM00267">
    <property type="entry name" value="GGDEF"/>
    <property type="match status" value="1"/>
</dbReference>
<evidence type="ECO:0000313" key="6">
    <source>
        <dbReference type="EMBL" id="WBE24454.1"/>
    </source>
</evidence>
<dbReference type="Proteomes" id="UP001212189">
    <property type="component" value="Chromosome"/>
</dbReference>
<dbReference type="GO" id="GO:1902201">
    <property type="term" value="P:negative regulation of bacterial-type flagellum-dependent cell motility"/>
    <property type="evidence" value="ECO:0007669"/>
    <property type="project" value="TreeGrafter"/>
</dbReference>
<evidence type="ECO:0000256" key="4">
    <source>
        <dbReference type="ARBA" id="ARBA00034247"/>
    </source>
</evidence>
<evidence type="ECO:0000313" key="7">
    <source>
        <dbReference type="Proteomes" id="UP001212189"/>
    </source>
</evidence>
<evidence type="ECO:0000256" key="3">
    <source>
        <dbReference type="ARBA" id="ARBA00012528"/>
    </source>
</evidence>
<comment type="catalytic activity">
    <reaction evidence="4">
        <text>2 GTP = 3',3'-c-di-GMP + 2 diphosphate</text>
        <dbReference type="Rhea" id="RHEA:24898"/>
        <dbReference type="ChEBI" id="CHEBI:33019"/>
        <dbReference type="ChEBI" id="CHEBI:37565"/>
        <dbReference type="ChEBI" id="CHEBI:58805"/>
        <dbReference type="EC" id="2.7.7.65"/>
    </reaction>
</comment>
<dbReference type="InterPro" id="IPR050469">
    <property type="entry name" value="Diguanylate_Cyclase"/>
</dbReference>
<dbReference type="FunFam" id="3.30.70.270:FF:000001">
    <property type="entry name" value="Diguanylate cyclase domain protein"/>
    <property type="match status" value="1"/>
</dbReference>
<reference evidence="6 7" key="1">
    <citation type="submission" date="2022-12" db="EMBL/GenBank/DDBJ databases">
        <title>Coexistence and Characterization of a Novel Tigecycline Resistance gene tet(X) variant and blaNDM-1 in a Pseudomonas caeni Isolate of Chicken Origin.</title>
        <authorList>
            <person name="Lu X."/>
            <person name="Zhang L."/>
            <person name="Li R."/>
            <person name="Wang Z."/>
        </authorList>
    </citation>
    <scope>NUCLEOTIDE SEQUENCE [LARGE SCALE GENOMIC DNA]</scope>
    <source>
        <strain evidence="6 7">CE14</strain>
    </source>
</reference>
<dbReference type="AlphaFoldDB" id="A0AAE9VM03"/>
<evidence type="ECO:0000256" key="2">
    <source>
        <dbReference type="ARBA" id="ARBA00004533"/>
    </source>
</evidence>